<reference evidence="5 6" key="1">
    <citation type="submission" date="2023-09" db="EMBL/GenBank/DDBJ databases">
        <authorList>
            <person name="Rey-Velasco X."/>
        </authorList>
    </citation>
    <scope>NUCLEOTIDE SEQUENCE [LARGE SCALE GENOMIC DNA]</scope>
    <source>
        <strain evidence="5 6">F388</strain>
    </source>
</reference>
<dbReference type="Gene3D" id="1.10.10.60">
    <property type="entry name" value="Homeodomain-like"/>
    <property type="match status" value="2"/>
</dbReference>
<dbReference type="SUPFAM" id="SSF51215">
    <property type="entry name" value="Regulatory protein AraC"/>
    <property type="match status" value="1"/>
</dbReference>
<comment type="caution">
    <text evidence="5">The sequence shown here is derived from an EMBL/GenBank/DDBJ whole genome shotgun (WGS) entry which is preliminary data.</text>
</comment>
<dbReference type="PROSITE" id="PS00041">
    <property type="entry name" value="HTH_ARAC_FAMILY_1"/>
    <property type="match status" value="1"/>
</dbReference>
<evidence type="ECO:0000313" key="6">
    <source>
        <dbReference type="Proteomes" id="UP001255246"/>
    </source>
</evidence>
<dbReference type="PANTHER" id="PTHR43280:SF2">
    <property type="entry name" value="HTH-TYPE TRANSCRIPTIONAL REGULATOR EXSA"/>
    <property type="match status" value="1"/>
</dbReference>
<protein>
    <submittedName>
        <fullName evidence="5">Helix-turn-helix transcriptional regulator</fullName>
    </submittedName>
</protein>
<accession>A0ABU3A870</accession>
<gene>
    <name evidence="5" type="ORF">RM706_05065</name>
</gene>
<organism evidence="5 6">
    <name type="scientific">Croceitalea rosinachiae</name>
    <dbReference type="NCBI Taxonomy" id="3075596"/>
    <lineage>
        <taxon>Bacteria</taxon>
        <taxon>Pseudomonadati</taxon>
        <taxon>Bacteroidota</taxon>
        <taxon>Flavobacteriia</taxon>
        <taxon>Flavobacteriales</taxon>
        <taxon>Flavobacteriaceae</taxon>
        <taxon>Croceitalea</taxon>
    </lineage>
</organism>
<dbReference type="InterPro" id="IPR018060">
    <property type="entry name" value="HTH_AraC"/>
</dbReference>
<dbReference type="PANTHER" id="PTHR43280">
    <property type="entry name" value="ARAC-FAMILY TRANSCRIPTIONAL REGULATOR"/>
    <property type="match status" value="1"/>
</dbReference>
<dbReference type="SMART" id="SM00342">
    <property type="entry name" value="HTH_ARAC"/>
    <property type="match status" value="1"/>
</dbReference>
<evidence type="ECO:0000256" key="3">
    <source>
        <dbReference type="ARBA" id="ARBA00023163"/>
    </source>
</evidence>
<dbReference type="InterPro" id="IPR020449">
    <property type="entry name" value="Tscrpt_reg_AraC-type_HTH"/>
</dbReference>
<evidence type="ECO:0000259" key="4">
    <source>
        <dbReference type="PROSITE" id="PS01124"/>
    </source>
</evidence>
<dbReference type="PROSITE" id="PS01124">
    <property type="entry name" value="HTH_ARAC_FAMILY_2"/>
    <property type="match status" value="1"/>
</dbReference>
<dbReference type="Proteomes" id="UP001255246">
    <property type="component" value="Unassembled WGS sequence"/>
</dbReference>
<dbReference type="Pfam" id="PF12833">
    <property type="entry name" value="HTH_18"/>
    <property type="match status" value="1"/>
</dbReference>
<keyword evidence="2" id="KW-0238">DNA-binding</keyword>
<keyword evidence="1" id="KW-0805">Transcription regulation</keyword>
<keyword evidence="3" id="KW-0804">Transcription</keyword>
<dbReference type="PRINTS" id="PR00032">
    <property type="entry name" value="HTHARAC"/>
</dbReference>
<evidence type="ECO:0000256" key="1">
    <source>
        <dbReference type="ARBA" id="ARBA00023015"/>
    </source>
</evidence>
<dbReference type="EMBL" id="JAVRHR010000001">
    <property type="protein sequence ID" value="MDT0606385.1"/>
    <property type="molecule type" value="Genomic_DNA"/>
</dbReference>
<feature type="domain" description="HTH araC/xylS-type" evidence="4">
    <location>
        <begin position="170"/>
        <end position="267"/>
    </location>
</feature>
<dbReference type="InterPro" id="IPR037923">
    <property type="entry name" value="HTH-like"/>
</dbReference>
<dbReference type="SUPFAM" id="SSF46689">
    <property type="entry name" value="Homeodomain-like"/>
    <property type="match status" value="1"/>
</dbReference>
<sequence length="271" mass="31603">MKILTKGQYYGIKDLEKSFNGILLSQYNYNTGRPTDWHYHENPYFWYVLNGNMKDCNTKMKTLCPAGSLMFTNWQETHYGSKHSENAAGFHLEFEKSWLKKNDINLTILEGSQLIQHPKIHFLFAKLYQEFLQNDTYSKIAIELLLVQICDALSDLRDSSTTQNIPEWVEHLKELVHFDNSDLNLKYLSEQLGVHPTHISRAASKYLSVNLGEYIRQQKLKKAIPLLLNIDYSLTTIAYEAGFADQSHFNRVFNSVFDINPSSYRKKLNKF</sequence>
<dbReference type="RefSeq" id="WP_311349940.1">
    <property type="nucleotide sequence ID" value="NZ_JAVRHR010000001.1"/>
</dbReference>
<proteinExistence type="predicted"/>
<keyword evidence="6" id="KW-1185">Reference proteome</keyword>
<dbReference type="InterPro" id="IPR009057">
    <property type="entry name" value="Homeodomain-like_sf"/>
</dbReference>
<dbReference type="InterPro" id="IPR018062">
    <property type="entry name" value="HTH_AraC-typ_CS"/>
</dbReference>
<name>A0ABU3A870_9FLAO</name>
<evidence type="ECO:0000256" key="2">
    <source>
        <dbReference type="ARBA" id="ARBA00023125"/>
    </source>
</evidence>
<evidence type="ECO:0000313" key="5">
    <source>
        <dbReference type="EMBL" id="MDT0606385.1"/>
    </source>
</evidence>